<feature type="chain" id="PRO_5006868093" evidence="2">
    <location>
        <begin position="29"/>
        <end position="186"/>
    </location>
</feature>
<comment type="caution">
    <text evidence="3">The sequence shown here is derived from an EMBL/GenBank/DDBJ whole genome shotgun (WGS) entry which is preliminary data.</text>
</comment>
<keyword evidence="1" id="KW-0812">Transmembrane</keyword>
<evidence type="ECO:0000313" key="4">
    <source>
        <dbReference type="Proteomes" id="UP000054630"/>
    </source>
</evidence>
<accession>A0A0V0RP64</accession>
<reference evidence="3 4" key="1">
    <citation type="submission" date="2015-01" db="EMBL/GenBank/DDBJ databases">
        <title>Evolution of Trichinella species and genotypes.</title>
        <authorList>
            <person name="Korhonen P.K."/>
            <person name="Edoardo P."/>
            <person name="Giuseppe L.R."/>
            <person name="Gasser R.B."/>
        </authorList>
    </citation>
    <scope>NUCLEOTIDE SEQUENCE [LARGE SCALE GENOMIC DNA]</scope>
    <source>
        <strain evidence="3">ISS37</strain>
    </source>
</reference>
<name>A0A0V0RP64_9BILA</name>
<gene>
    <name evidence="3" type="ORF">T07_12555</name>
</gene>
<evidence type="ECO:0000256" key="1">
    <source>
        <dbReference type="SAM" id="Phobius"/>
    </source>
</evidence>
<keyword evidence="4" id="KW-1185">Reference proteome</keyword>
<dbReference type="AlphaFoldDB" id="A0A0V0RP64"/>
<evidence type="ECO:0000256" key="2">
    <source>
        <dbReference type="SAM" id="SignalP"/>
    </source>
</evidence>
<dbReference type="OrthoDB" id="5919795at2759"/>
<feature type="transmembrane region" description="Helical" evidence="1">
    <location>
        <begin position="116"/>
        <end position="140"/>
    </location>
</feature>
<evidence type="ECO:0000313" key="3">
    <source>
        <dbReference type="EMBL" id="KRX16288.1"/>
    </source>
</evidence>
<keyword evidence="1" id="KW-1133">Transmembrane helix</keyword>
<organism evidence="3 4">
    <name type="scientific">Trichinella nelsoni</name>
    <dbReference type="NCBI Taxonomy" id="6336"/>
    <lineage>
        <taxon>Eukaryota</taxon>
        <taxon>Metazoa</taxon>
        <taxon>Ecdysozoa</taxon>
        <taxon>Nematoda</taxon>
        <taxon>Enoplea</taxon>
        <taxon>Dorylaimia</taxon>
        <taxon>Trichinellida</taxon>
        <taxon>Trichinellidae</taxon>
        <taxon>Trichinella</taxon>
    </lineage>
</organism>
<dbReference type="EMBL" id="JYDL01000110">
    <property type="protein sequence ID" value="KRX16288.1"/>
    <property type="molecule type" value="Genomic_DNA"/>
</dbReference>
<dbReference type="Proteomes" id="UP000054630">
    <property type="component" value="Unassembled WGS sequence"/>
</dbReference>
<protein>
    <submittedName>
        <fullName evidence="3">Uncharacterized protein</fullName>
    </submittedName>
</protein>
<keyword evidence="1" id="KW-0472">Membrane</keyword>
<proteinExistence type="predicted"/>
<feature type="signal peptide" evidence="2">
    <location>
        <begin position="1"/>
        <end position="28"/>
    </location>
</feature>
<keyword evidence="2" id="KW-0732">Signal</keyword>
<sequence length="186" mass="22283">MKTVMRMCNYSKLILALFVFSNVTFVRSAINETNETSILNSTRPYNEMEVSLEEKEHNYNITDIRETMDRLHLCFNDHDIKKILNLLGKNYRRSKKELQEQTIDDYFEAELKVERIRIVIVILLIAIIPFYVLLLMYFNVPEKYAKYLIRKYDKTNRYCPKVVKSERRVGQKENRITEKGTKLQLQ</sequence>